<evidence type="ECO:0000256" key="1">
    <source>
        <dbReference type="ARBA" id="ARBA00023267"/>
    </source>
</evidence>
<dbReference type="PANTHER" id="PTHR45266:SF3">
    <property type="entry name" value="OXALOACETATE DECARBOXYLASE ALPHA CHAIN"/>
    <property type="match status" value="1"/>
</dbReference>
<dbReference type="InterPro" id="IPR011053">
    <property type="entry name" value="Single_hybrid_motif"/>
</dbReference>
<dbReference type="CDD" id="cd06850">
    <property type="entry name" value="biotinyl_domain"/>
    <property type="match status" value="1"/>
</dbReference>
<dbReference type="PROSITE" id="PS50968">
    <property type="entry name" value="BIOTINYL_LIPOYL"/>
    <property type="match status" value="1"/>
</dbReference>
<dbReference type="SUPFAM" id="SSF51230">
    <property type="entry name" value="Single hybrid motif"/>
    <property type="match status" value="1"/>
</dbReference>
<gene>
    <name evidence="3" type="ORF">HC176_14245</name>
</gene>
<dbReference type="InterPro" id="IPR001882">
    <property type="entry name" value="Biotin_BS"/>
</dbReference>
<evidence type="ECO:0000313" key="4">
    <source>
        <dbReference type="Proteomes" id="UP000760545"/>
    </source>
</evidence>
<dbReference type="Pfam" id="PF00364">
    <property type="entry name" value="Biotin_lipoyl"/>
    <property type="match status" value="1"/>
</dbReference>
<dbReference type="Proteomes" id="UP000760545">
    <property type="component" value="Unassembled WGS sequence"/>
</dbReference>
<feature type="domain" description="Lipoyl-binding" evidence="2">
    <location>
        <begin position="79"/>
        <end position="161"/>
    </location>
</feature>
<dbReference type="InterPro" id="IPR000089">
    <property type="entry name" value="Biotin_lipoyl"/>
</dbReference>
<comment type="caution">
    <text evidence="3">The sequence shown here is derived from an EMBL/GenBank/DDBJ whole genome shotgun (WGS) entry which is preliminary data.</text>
</comment>
<evidence type="ECO:0000259" key="2">
    <source>
        <dbReference type="PROSITE" id="PS50968"/>
    </source>
</evidence>
<keyword evidence="4" id="KW-1185">Reference proteome</keyword>
<proteinExistence type="predicted"/>
<dbReference type="RefSeq" id="WP_167919427.1">
    <property type="nucleotide sequence ID" value="NZ_JAAVJS010000025.1"/>
</dbReference>
<evidence type="ECO:0000313" key="3">
    <source>
        <dbReference type="EMBL" id="NJX16650.1"/>
    </source>
</evidence>
<keyword evidence="1" id="KW-0092">Biotin</keyword>
<dbReference type="InterPro" id="IPR050709">
    <property type="entry name" value="Biotin_Carboxyl_Carrier/Decarb"/>
</dbReference>
<organism evidence="3 4">
    <name type="scientific">Tamlana crocina</name>
    <dbReference type="NCBI Taxonomy" id="393006"/>
    <lineage>
        <taxon>Bacteria</taxon>
        <taxon>Pseudomonadati</taxon>
        <taxon>Bacteroidota</taxon>
        <taxon>Flavobacteriia</taxon>
        <taxon>Flavobacteriales</taxon>
        <taxon>Flavobacteriaceae</taxon>
        <taxon>Tamlana</taxon>
    </lineage>
</organism>
<accession>A0ABX1DE86</accession>
<dbReference type="Gene3D" id="2.40.50.100">
    <property type="match status" value="1"/>
</dbReference>
<dbReference type="PANTHER" id="PTHR45266">
    <property type="entry name" value="OXALOACETATE DECARBOXYLASE ALPHA CHAIN"/>
    <property type="match status" value="1"/>
</dbReference>
<dbReference type="PROSITE" id="PS00188">
    <property type="entry name" value="BIOTIN"/>
    <property type="match status" value="1"/>
</dbReference>
<reference evidence="3 4" key="1">
    <citation type="submission" date="2020-03" db="EMBL/GenBank/DDBJ databases">
        <title>Tamlana sp. nov, isolated from XXX.</title>
        <authorList>
            <person name="Cao W.R."/>
        </authorList>
    </citation>
    <scope>NUCLEOTIDE SEQUENCE [LARGE SCALE GENOMIC DNA]</scope>
    <source>
        <strain evidence="3 4">HST1-43</strain>
    </source>
</reference>
<protein>
    <submittedName>
        <fullName evidence="3">Acetyl-CoA carboxylase biotin carboxyl carrier protein subunit</fullName>
    </submittedName>
</protein>
<name>A0ABX1DE86_9FLAO</name>
<dbReference type="EMBL" id="JAAVJS010000025">
    <property type="protein sequence ID" value="NJX16650.1"/>
    <property type="molecule type" value="Genomic_DNA"/>
</dbReference>
<sequence>MSKNFKATVNSAFHFNISESDVSNLDALETSKTSYHILHQNKPYEAKIVSSHFNGKSYRIRINNNNYHVQINDDLDVMIKDMGFTARASKLVDVIKAPMPGLILEIQVDVGQTVKENDPLLILEAMKMENSMVSPRDGVIKSIVIKPGDAVDKNQLLIEFEA</sequence>